<keyword evidence="7 10" id="KW-1133">Transmembrane helix</keyword>
<feature type="transmembrane region" description="Helical" evidence="10">
    <location>
        <begin position="672"/>
        <end position="693"/>
    </location>
</feature>
<dbReference type="InterPro" id="IPR000253">
    <property type="entry name" value="FHA_dom"/>
</dbReference>
<dbReference type="Pfam" id="PF00005">
    <property type="entry name" value="ABC_tran"/>
    <property type="match status" value="1"/>
</dbReference>
<evidence type="ECO:0000313" key="13">
    <source>
        <dbReference type="EMBL" id="RDI51734.1"/>
    </source>
</evidence>
<feature type="domain" description="FHA" evidence="11">
    <location>
        <begin position="241"/>
        <end position="290"/>
    </location>
</feature>
<dbReference type="SMART" id="SM00382">
    <property type="entry name" value="AAA"/>
    <property type="match status" value="1"/>
</dbReference>
<dbReference type="FunFam" id="3.40.50.300:FF:000474">
    <property type="entry name" value="Putative ABC transporter ATP-binding subunit"/>
    <property type="match status" value="1"/>
</dbReference>
<evidence type="ECO:0000256" key="2">
    <source>
        <dbReference type="ARBA" id="ARBA00022448"/>
    </source>
</evidence>
<dbReference type="InterPro" id="IPR003593">
    <property type="entry name" value="AAA+_ATPase"/>
</dbReference>
<dbReference type="Gene3D" id="3.40.50.300">
    <property type="entry name" value="P-loop containing nucleotide triphosphate hydrolases"/>
    <property type="match status" value="1"/>
</dbReference>
<dbReference type="SMART" id="SM00240">
    <property type="entry name" value="FHA"/>
    <property type="match status" value="2"/>
</dbReference>
<evidence type="ECO:0000256" key="3">
    <source>
        <dbReference type="ARBA" id="ARBA00022553"/>
    </source>
</evidence>
<dbReference type="PROSITE" id="PS50006">
    <property type="entry name" value="FHA_DOMAIN"/>
    <property type="match status" value="2"/>
</dbReference>
<keyword evidence="8 10" id="KW-0472">Membrane</keyword>
<proteinExistence type="predicted"/>
<dbReference type="GO" id="GO:0016020">
    <property type="term" value="C:membrane"/>
    <property type="evidence" value="ECO:0007669"/>
    <property type="project" value="UniProtKB-SubCell"/>
</dbReference>
<dbReference type="PANTHER" id="PTHR48041">
    <property type="entry name" value="ABC TRANSPORTER G FAMILY MEMBER 28"/>
    <property type="match status" value="1"/>
</dbReference>
<dbReference type="GO" id="GO:0140359">
    <property type="term" value="F:ABC-type transporter activity"/>
    <property type="evidence" value="ECO:0007669"/>
    <property type="project" value="InterPro"/>
</dbReference>
<dbReference type="Pfam" id="PF01061">
    <property type="entry name" value="ABC2_membrane"/>
    <property type="match status" value="1"/>
</dbReference>
<feature type="compositionally biased region" description="Pro residues" evidence="9">
    <location>
        <begin position="158"/>
        <end position="181"/>
    </location>
</feature>
<dbReference type="Gene3D" id="2.60.200.20">
    <property type="match status" value="2"/>
</dbReference>
<keyword evidence="4 10" id="KW-0812">Transmembrane</keyword>
<dbReference type="PANTHER" id="PTHR48041:SF139">
    <property type="entry name" value="PROTEIN SCARLET"/>
    <property type="match status" value="1"/>
</dbReference>
<dbReference type="PROSITE" id="PS50893">
    <property type="entry name" value="ABC_TRANSPORTER_2"/>
    <property type="match status" value="1"/>
</dbReference>
<dbReference type="InterPro" id="IPR050352">
    <property type="entry name" value="ABCG_transporters"/>
</dbReference>
<evidence type="ECO:0000313" key="14">
    <source>
        <dbReference type="Proteomes" id="UP000255355"/>
    </source>
</evidence>
<evidence type="ECO:0000256" key="7">
    <source>
        <dbReference type="ARBA" id="ARBA00022989"/>
    </source>
</evidence>
<evidence type="ECO:0000256" key="1">
    <source>
        <dbReference type="ARBA" id="ARBA00004141"/>
    </source>
</evidence>
<gene>
    <name evidence="13" type="ORF">DFR68_104218</name>
</gene>
<evidence type="ECO:0000256" key="10">
    <source>
        <dbReference type="SAM" id="Phobius"/>
    </source>
</evidence>
<organism evidence="13 14">
    <name type="scientific">Nocardia mexicana</name>
    <dbReference type="NCBI Taxonomy" id="279262"/>
    <lineage>
        <taxon>Bacteria</taxon>
        <taxon>Bacillati</taxon>
        <taxon>Actinomycetota</taxon>
        <taxon>Actinomycetes</taxon>
        <taxon>Mycobacteriales</taxon>
        <taxon>Nocardiaceae</taxon>
        <taxon>Nocardia</taxon>
    </lineage>
</organism>
<evidence type="ECO:0000256" key="9">
    <source>
        <dbReference type="SAM" id="MobiDB-lite"/>
    </source>
</evidence>
<feature type="transmembrane region" description="Helical" evidence="10">
    <location>
        <begin position="713"/>
        <end position="736"/>
    </location>
</feature>
<dbReference type="InterPro" id="IPR008984">
    <property type="entry name" value="SMAD_FHA_dom_sf"/>
</dbReference>
<name>A0A370H687_9NOCA</name>
<reference evidence="13 14" key="1">
    <citation type="submission" date="2018-07" db="EMBL/GenBank/DDBJ databases">
        <title>Genomic Encyclopedia of Type Strains, Phase IV (KMG-IV): sequencing the most valuable type-strain genomes for metagenomic binning, comparative biology and taxonomic classification.</title>
        <authorList>
            <person name="Goeker M."/>
        </authorList>
    </citation>
    <scope>NUCLEOTIDE SEQUENCE [LARGE SCALE GENOMIC DNA]</scope>
    <source>
        <strain evidence="13 14">DSM 44952</strain>
    </source>
</reference>
<comment type="subcellular location">
    <subcellularLocation>
        <location evidence="1">Membrane</location>
        <topology evidence="1">Multi-pass membrane protein</topology>
    </subcellularLocation>
</comment>
<dbReference type="SUPFAM" id="SSF52540">
    <property type="entry name" value="P-loop containing nucleoside triphosphate hydrolases"/>
    <property type="match status" value="1"/>
</dbReference>
<dbReference type="STRING" id="1210089.GCA_001613165_01254"/>
<dbReference type="InterPro" id="IPR017871">
    <property type="entry name" value="ABC_transporter-like_CS"/>
</dbReference>
<evidence type="ECO:0000256" key="4">
    <source>
        <dbReference type="ARBA" id="ARBA00022692"/>
    </source>
</evidence>
<feature type="transmembrane region" description="Helical" evidence="10">
    <location>
        <begin position="783"/>
        <end position="804"/>
    </location>
</feature>
<evidence type="ECO:0000256" key="6">
    <source>
        <dbReference type="ARBA" id="ARBA00022840"/>
    </source>
</evidence>
<feature type="transmembrane region" description="Helical" evidence="10">
    <location>
        <begin position="756"/>
        <end position="776"/>
    </location>
</feature>
<evidence type="ECO:0000256" key="5">
    <source>
        <dbReference type="ARBA" id="ARBA00022741"/>
    </source>
</evidence>
<keyword evidence="2" id="KW-0813">Transport</keyword>
<keyword evidence="14" id="KW-1185">Reference proteome</keyword>
<dbReference type="EMBL" id="QQAZ01000004">
    <property type="protein sequence ID" value="RDI51734.1"/>
    <property type="molecule type" value="Genomic_DNA"/>
</dbReference>
<dbReference type="CDD" id="cd00060">
    <property type="entry name" value="FHA"/>
    <property type="match status" value="1"/>
</dbReference>
<evidence type="ECO:0000259" key="11">
    <source>
        <dbReference type="PROSITE" id="PS50006"/>
    </source>
</evidence>
<dbReference type="AlphaFoldDB" id="A0A370H687"/>
<accession>A0A370H687</accession>
<dbReference type="Proteomes" id="UP000255355">
    <property type="component" value="Unassembled WGS sequence"/>
</dbReference>
<feature type="domain" description="FHA" evidence="11">
    <location>
        <begin position="36"/>
        <end position="85"/>
    </location>
</feature>
<feature type="compositionally biased region" description="Low complexity" evidence="9">
    <location>
        <begin position="125"/>
        <end position="134"/>
    </location>
</feature>
<feature type="domain" description="ABC transporter" evidence="12">
    <location>
        <begin position="327"/>
        <end position="560"/>
    </location>
</feature>
<sequence length="881" mass="94097">MSGPSNSIRHMSSPGAQKITVRHEGTDRVFDSQQQITMGRAPEVTLFVDSPLVSRVHATLVWQGNAWLLSDNGSTNGVFVDAQRLSRPVPIERPTLVRLGDAISGPLLHLVPESARPAPPPQQRPGPSRGQPPADGYRPASPPRQQPPAQHSPAQRPQTPPQRPNIPPHRPGTPPQHPPAPSQGRAGAPPRRPDPQPQQPVPAAPNVNMTTKADSSALPPMRARASTAPVARADRIPAGGLTIGRTSDNQIVVNDPLASRRHARLAKGGEGLLLEDLGSANGTFVNGRREQRVVLRERDIVTIGNVDFVVQEGTLKHRRKPVAEQGLHVHGVGFVVEGNKQLLIDVNMQAGRGTLTALIGPSGAGKSTLSKLVAGTTHPSAGVVTFEGRNLHAEYEAMRSRIGMVPQDDVLHRQLTVRQALGFAAELRLPPDSSKADRQQVIDGVLKELSLTEHADTRVDRLSGGQRKRASVALELLTGPALLLLDEPTSGLDPALDRQVMTMLRELADAGRTVIVVTHSVACLDMCDQVLLLAPGGKTAFCGHPATVGDFLGTSDWADIFARVAADPDGAFANYRSRQAAVAPPPPPVAPNGAVGRPPKSSGWKQFSTLSRRQVRLILADRGYLAFLVVLPFVLGILSLVVPGENGFAPGVPVPLPDGTFVLDGGGETQQLLVVLILGACFMGSTLTVRDLVGERPIFFRERAVGLLPSAYLLAKVAIFGIAALLQSAVLVAIVLAGKNPPGKGALIPSGSVELYFDLAFTAVACVVIGLLLSTIAKSNEQVMPLLVVMIMCQLVMAGGMIPVTDRIVLEQLSYLFPSRWGFASGAATVDLRYLFANAQPDALWQHKPGFWLLDIAMLLVITTVLSVLTWWRLRLKKTTA</sequence>
<dbReference type="GO" id="GO:0005524">
    <property type="term" value="F:ATP binding"/>
    <property type="evidence" value="ECO:0007669"/>
    <property type="project" value="UniProtKB-KW"/>
</dbReference>
<keyword evidence="3" id="KW-0597">Phosphoprotein</keyword>
<feature type="region of interest" description="Disordered" evidence="9">
    <location>
        <begin position="111"/>
        <end position="230"/>
    </location>
</feature>
<dbReference type="InterPro" id="IPR003439">
    <property type="entry name" value="ABC_transporter-like_ATP-bd"/>
</dbReference>
<dbReference type="InterPro" id="IPR027417">
    <property type="entry name" value="P-loop_NTPase"/>
</dbReference>
<dbReference type="GO" id="GO:0016887">
    <property type="term" value="F:ATP hydrolysis activity"/>
    <property type="evidence" value="ECO:0007669"/>
    <property type="project" value="InterPro"/>
</dbReference>
<protein>
    <submittedName>
        <fullName evidence="13">FHA modulated ABC efflux pump with fused ATPase and integral membrane subunit</fullName>
    </submittedName>
</protein>
<dbReference type="PROSITE" id="PS00211">
    <property type="entry name" value="ABC_TRANSPORTER_1"/>
    <property type="match status" value="1"/>
</dbReference>
<feature type="transmembrane region" description="Helical" evidence="10">
    <location>
        <begin position="851"/>
        <end position="872"/>
    </location>
</feature>
<dbReference type="SUPFAM" id="SSF49879">
    <property type="entry name" value="SMAD/FHA domain"/>
    <property type="match status" value="2"/>
</dbReference>
<evidence type="ECO:0000256" key="8">
    <source>
        <dbReference type="ARBA" id="ARBA00023136"/>
    </source>
</evidence>
<comment type="caution">
    <text evidence="13">The sequence shown here is derived from an EMBL/GenBank/DDBJ whole genome shotgun (WGS) entry which is preliminary data.</text>
</comment>
<feature type="transmembrane region" description="Helical" evidence="10">
    <location>
        <begin position="623"/>
        <end position="642"/>
    </location>
</feature>
<keyword evidence="5" id="KW-0547">Nucleotide-binding</keyword>
<dbReference type="Pfam" id="PF00498">
    <property type="entry name" value="FHA"/>
    <property type="match status" value="2"/>
</dbReference>
<evidence type="ECO:0000259" key="12">
    <source>
        <dbReference type="PROSITE" id="PS50893"/>
    </source>
</evidence>
<feature type="compositionally biased region" description="Low complexity" evidence="9">
    <location>
        <begin position="147"/>
        <end position="157"/>
    </location>
</feature>
<keyword evidence="6" id="KW-0067">ATP-binding</keyword>
<dbReference type="InterPro" id="IPR013525">
    <property type="entry name" value="ABC2_TM"/>
</dbReference>